<evidence type="ECO:0000256" key="4">
    <source>
        <dbReference type="ARBA" id="ARBA00022857"/>
    </source>
</evidence>
<dbReference type="GO" id="GO:0003855">
    <property type="term" value="F:3-dehydroquinate dehydratase activity"/>
    <property type="evidence" value="ECO:0007669"/>
    <property type="project" value="InterPro"/>
</dbReference>
<dbReference type="AlphaFoldDB" id="A0A7C3E1J4"/>
<keyword evidence="5 8" id="KW-0560">Oxidoreductase</keyword>
<keyword evidence="4 8" id="KW-0521">NADP</keyword>
<sequence>MAKVCLCLTGRTILKDLELVDRYRPYIDVAELRVDFLDPDERFYIRRFPALAGIPTILTVRRKIDGGNFVEGEGARIVLLAAGLAFADTDRRRNFAYVDLEEDLDVPSLEEAARTFGTKIIRSYHNFNGVDENLEQKLRSLRRAGDEIAKIAVMPHNHQDVARLYTAAESTKDIEKILIAMGPYGISTRILAERLGSHLSFTSPLAETEADSDLPVAGPGQLDPKTLVDTYRFRSLTRDTKVFGIIGYPLTATSSPQIHNEGYSRLKMDAVYIPFPVQDLPSFFSLAETLNIQGLSVTIPHKEAVLAYCSQRSPEVERIGSCNTLVRTPQGWAGYNTDARGFSDSLLNFIGKQNLWYKRVTIIGAGGVAKAVAYEIHRLKGRALVLNRTPLRAKEIAEPLNFAWAGLDARGIELIDHYRDIIIQTTSVGMEPNIDEDPIELYKFRGKEVVMDLIYKPEETKLLKRAAKAGCKTLNGYDMLLRQAKLQFSLFTSQEYPL</sequence>
<dbReference type="Gene3D" id="3.20.20.70">
    <property type="entry name" value="Aldolase class I"/>
    <property type="match status" value="1"/>
</dbReference>
<dbReference type="Pfam" id="PF01488">
    <property type="entry name" value="Shikimate_DH"/>
    <property type="match status" value="1"/>
</dbReference>
<dbReference type="SUPFAM" id="SSF51735">
    <property type="entry name" value="NAD(P)-binding Rossmann-fold domains"/>
    <property type="match status" value="1"/>
</dbReference>
<comment type="similarity">
    <text evidence="8">Belongs to the shikimate dehydrogenase family.</text>
</comment>
<dbReference type="GO" id="GO:0008652">
    <property type="term" value="P:amino acid biosynthetic process"/>
    <property type="evidence" value="ECO:0007669"/>
    <property type="project" value="UniProtKB-KW"/>
</dbReference>
<organism evidence="11">
    <name type="scientific">Gracilinema caldarium</name>
    <dbReference type="NCBI Taxonomy" id="215591"/>
    <lineage>
        <taxon>Bacteria</taxon>
        <taxon>Pseudomonadati</taxon>
        <taxon>Spirochaetota</taxon>
        <taxon>Spirochaetia</taxon>
        <taxon>Spirochaetales</taxon>
        <taxon>Breznakiellaceae</taxon>
        <taxon>Gracilinema</taxon>
    </lineage>
</organism>
<dbReference type="InterPro" id="IPR006151">
    <property type="entry name" value="Shikm_DH/Glu-tRNA_Rdtase"/>
</dbReference>
<dbReference type="PANTHER" id="PTHR21089">
    <property type="entry name" value="SHIKIMATE DEHYDROGENASE"/>
    <property type="match status" value="1"/>
</dbReference>
<dbReference type="HAMAP" id="MF_00222">
    <property type="entry name" value="Shikimate_DH_AroE"/>
    <property type="match status" value="1"/>
</dbReference>
<feature type="binding site" evidence="8">
    <location>
        <position position="455"/>
    </location>
    <ligand>
        <name>shikimate</name>
        <dbReference type="ChEBI" id="CHEBI:36208"/>
    </ligand>
</feature>
<keyword evidence="3 8" id="KW-0028">Amino-acid biosynthesis</keyword>
<evidence type="ECO:0000256" key="2">
    <source>
        <dbReference type="ARBA" id="ARBA00012962"/>
    </source>
</evidence>
<gene>
    <name evidence="8 11" type="primary">aroE</name>
    <name evidence="11" type="ORF">ENS59_09400</name>
</gene>
<feature type="binding site" evidence="8">
    <location>
        <position position="298"/>
    </location>
    <ligand>
        <name>shikimate</name>
        <dbReference type="ChEBI" id="CHEBI:36208"/>
    </ligand>
</feature>
<feature type="binding site" evidence="8">
    <location>
        <begin position="364"/>
        <end position="368"/>
    </location>
    <ligand>
        <name>NADP(+)</name>
        <dbReference type="ChEBI" id="CHEBI:58349"/>
    </ligand>
</feature>
<comment type="caution">
    <text evidence="11">The sequence shown here is derived from an EMBL/GenBank/DDBJ whole genome shotgun (WGS) entry which is preliminary data.</text>
</comment>
<evidence type="ECO:0000256" key="8">
    <source>
        <dbReference type="HAMAP-Rule" id="MF_00222"/>
    </source>
</evidence>
<evidence type="ECO:0000259" key="10">
    <source>
        <dbReference type="Pfam" id="PF08501"/>
    </source>
</evidence>
<protein>
    <recommendedName>
        <fullName evidence="2 8">Shikimate dehydrogenase (NADP(+))</fullName>
        <shortName evidence="8">SDH</shortName>
        <ecNumber evidence="2 8">1.1.1.25</ecNumber>
    </recommendedName>
</protein>
<evidence type="ECO:0000256" key="1">
    <source>
        <dbReference type="ARBA" id="ARBA00004871"/>
    </source>
</evidence>
<feature type="binding site" evidence="8">
    <location>
        <begin position="253"/>
        <end position="255"/>
    </location>
    <ligand>
        <name>shikimate</name>
        <dbReference type="ChEBI" id="CHEBI:36208"/>
    </ligand>
</feature>
<feature type="binding site" evidence="8">
    <location>
        <position position="476"/>
    </location>
    <ligand>
        <name>NADP(+)</name>
        <dbReference type="ChEBI" id="CHEBI:58349"/>
    </ligand>
</feature>
<feature type="binding site" evidence="8">
    <location>
        <position position="338"/>
    </location>
    <ligand>
        <name>shikimate</name>
        <dbReference type="ChEBI" id="CHEBI:36208"/>
    </ligand>
</feature>
<dbReference type="Gene3D" id="3.40.50.10860">
    <property type="entry name" value="Leucine Dehydrogenase, chain A, domain 1"/>
    <property type="match status" value="1"/>
</dbReference>
<dbReference type="InterPro" id="IPR046346">
    <property type="entry name" value="Aminoacid_DH-like_N_sf"/>
</dbReference>
<dbReference type="NCBIfam" id="TIGR00507">
    <property type="entry name" value="aroE"/>
    <property type="match status" value="1"/>
</dbReference>
<dbReference type="SUPFAM" id="SSF51569">
    <property type="entry name" value="Aldolase"/>
    <property type="match status" value="1"/>
</dbReference>
<dbReference type="CDD" id="cd01065">
    <property type="entry name" value="NAD_bind_Shikimate_DH"/>
    <property type="match status" value="1"/>
</dbReference>
<dbReference type="EMBL" id="DSVL01000286">
    <property type="protein sequence ID" value="HFH29708.1"/>
    <property type="molecule type" value="Genomic_DNA"/>
</dbReference>
<evidence type="ECO:0000256" key="5">
    <source>
        <dbReference type="ARBA" id="ARBA00023002"/>
    </source>
</evidence>
<dbReference type="UniPathway" id="UPA00053">
    <property type="reaction ID" value="UER00087"/>
</dbReference>
<comment type="catalytic activity">
    <reaction evidence="7 8">
        <text>shikimate + NADP(+) = 3-dehydroshikimate + NADPH + H(+)</text>
        <dbReference type="Rhea" id="RHEA:17737"/>
        <dbReference type="ChEBI" id="CHEBI:15378"/>
        <dbReference type="ChEBI" id="CHEBI:16630"/>
        <dbReference type="ChEBI" id="CHEBI:36208"/>
        <dbReference type="ChEBI" id="CHEBI:57783"/>
        <dbReference type="ChEBI" id="CHEBI:58349"/>
        <dbReference type="EC" id="1.1.1.25"/>
    </reaction>
</comment>
<dbReference type="InterPro" id="IPR022893">
    <property type="entry name" value="Shikimate_DH_fam"/>
</dbReference>
<reference evidence="11" key="1">
    <citation type="journal article" date="2020" name="mSystems">
        <title>Genome- and Community-Level Interaction Insights into Carbon Utilization and Element Cycling Functions of Hydrothermarchaeota in Hydrothermal Sediment.</title>
        <authorList>
            <person name="Zhou Z."/>
            <person name="Liu Y."/>
            <person name="Xu W."/>
            <person name="Pan J."/>
            <person name="Luo Z.H."/>
            <person name="Li M."/>
        </authorList>
    </citation>
    <scope>NUCLEOTIDE SEQUENCE [LARGE SCALE GENOMIC DNA]</scope>
    <source>
        <strain evidence="11">SpSt-503</strain>
    </source>
</reference>
<comment type="function">
    <text evidence="8">Involved in the biosynthesis of the chorismate, which leads to the biosynthesis of aromatic amino acids. Catalyzes the reversible NADPH linked reduction of 3-dehydroshikimate (DHSA) to yield shikimate (SA).</text>
</comment>
<dbReference type="EC" id="1.1.1.25" evidence="2 8"/>
<dbReference type="Gene3D" id="3.40.50.720">
    <property type="entry name" value="NAD(P)-binding Rossmann-like Domain"/>
    <property type="match status" value="1"/>
</dbReference>
<feature type="active site" description="Proton acceptor" evidence="8">
    <location>
        <position position="302"/>
    </location>
</feature>
<comment type="caution">
    <text evidence="8">Lacks conserved residue(s) required for the propagation of feature annotation.</text>
</comment>
<dbReference type="PANTHER" id="PTHR21089:SF1">
    <property type="entry name" value="BIFUNCTIONAL 3-DEHYDROQUINATE DEHYDRATASE_SHIKIMATE DEHYDROGENASE, CHLOROPLASTIC"/>
    <property type="match status" value="1"/>
</dbReference>
<feature type="binding site" evidence="8">
    <location>
        <position position="453"/>
    </location>
    <ligand>
        <name>NADP(+)</name>
        <dbReference type="ChEBI" id="CHEBI:58349"/>
    </ligand>
</feature>
<dbReference type="GO" id="GO:0050661">
    <property type="term" value="F:NADP binding"/>
    <property type="evidence" value="ECO:0007669"/>
    <property type="project" value="InterPro"/>
</dbReference>
<dbReference type="GO" id="GO:0004764">
    <property type="term" value="F:shikimate 3-dehydrogenase (NADP+) activity"/>
    <property type="evidence" value="ECO:0007669"/>
    <property type="project" value="UniProtKB-UniRule"/>
</dbReference>
<comment type="subunit">
    <text evidence="8">Homodimer.</text>
</comment>
<evidence type="ECO:0000256" key="3">
    <source>
        <dbReference type="ARBA" id="ARBA00022605"/>
    </source>
</evidence>
<evidence type="ECO:0000256" key="6">
    <source>
        <dbReference type="ARBA" id="ARBA00023141"/>
    </source>
</evidence>
<accession>A0A7C3E1J4</accession>
<proteinExistence type="inferred from homology"/>
<dbReference type="InterPro" id="IPR013708">
    <property type="entry name" value="Shikimate_DH-bd_N"/>
</dbReference>
<feature type="binding site" evidence="8">
    <location>
        <position position="323"/>
    </location>
    <ligand>
        <name>shikimate</name>
        <dbReference type="ChEBI" id="CHEBI:36208"/>
    </ligand>
</feature>
<dbReference type="InterPro" id="IPR011342">
    <property type="entry name" value="Shikimate_DH"/>
</dbReference>
<feature type="domain" description="Shikimate dehydrogenase substrate binding N-terminal" evidence="10">
    <location>
        <begin position="245"/>
        <end position="325"/>
    </location>
</feature>
<dbReference type="CDD" id="cd00502">
    <property type="entry name" value="DHQase_I"/>
    <property type="match status" value="1"/>
</dbReference>
<comment type="pathway">
    <text evidence="1 8">Metabolic intermediate biosynthesis; chorismate biosynthesis; chorismate from D-erythrose 4-phosphate and phosphoenolpyruvate: step 4/7.</text>
</comment>
<dbReference type="GO" id="GO:0009073">
    <property type="term" value="P:aromatic amino acid family biosynthetic process"/>
    <property type="evidence" value="ECO:0007669"/>
    <property type="project" value="UniProtKB-KW"/>
</dbReference>
<feature type="binding site" evidence="8">
    <location>
        <position position="483"/>
    </location>
    <ligand>
        <name>shikimate</name>
        <dbReference type="ChEBI" id="CHEBI:36208"/>
    </ligand>
</feature>
<feature type="binding site" evidence="8">
    <location>
        <begin position="387"/>
        <end position="392"/>
    </location>
    <ligand>
        <name>NADP(+)</name>
        <dbReference type="ChEBI" id="CHEBI:58349"/>
    </ligand>
</feature>
<dbReference type="GO" id="GO:0009423">
    <property type="term" value="P:chorismate biosynthetic process"/>
    <property type="evidence" value="ECO:0007669"/>
    <property type="project" value="UniProtKB-UniRule"/>
</dbReference>
<evidence type="ECO:0000259" key="9">
    <source>
        <dbReference type="Pfam" id="PF01488"/>
    </source>
</evidence>
<dbReference type="InterPro" id="IPR001381">
    <property type="entry name" value="DHquinase_I"/>
</dbReference>
<dbReference type="InterPro" id="IPR013785">
    <property type="entry name" value="Aldolase_TIM"/>
</dbReference>
<dbReference type="SUPFAM" id="SSF53223">
    <property type="entry name" value="Aminoacid dehydrogenase-like, N-terminal domain"/>
    <property type="match status" value="1"/>
</dbReference>
<evidence type="ECO:0000256" key="7">
    <source>
        <dbReference type="ARBA" id="ARBA00049442"/>
    </source>
</evidence>
<dbReference type="Pfam" id="PF01487">
    <property type="entry name" value="DHquinase_I"/>
    <property type="match status" value="1"/>
</dbReference>
<dbReference type="GO" id="GO:0019632">
    <property type="term" value="P:shikimate metabolic process"/>
    <property type="evidence" value="ECO:0007669"/>
    <property type="project" value="InterPro"/>
</dbReference>
<dbReference type="GO" id="GO:0005829">
    <property type="term" value="C:cytosol"/>
    <property type="evidence" value="ECO:0007669"/>
    <property type="project" value="TreeGrafter"/>
</dbReference>
<name>A0A7C3E1J4_9SPIR</name>
<dbReference type="InterPro" id="IPR036291">
    <property type="entry name" value="NAD(P)-bd_dom_sf"/>
</dbReference>
<keyword evidence="6 8" id="KW-0057">Aromatic amino acid biosynthesis</keyword>
<evidence type="ECO:0000313" key="11">
    <source>
        <dbReference type="EMBL" id="HFH29708.1"/>
    </source>
</evidence>
<dbReference type="Pfam" id="PF08501">
    <property type="entry name" value="Shikimate_dh_N"/>
    <property type="match status" value="1"/>
</dbReference>
<feature type="domain" description="Quinate/shikimate 5-dehydrogenase/glutamyl-tRNA reductase" evidence="9">
    <location>
        <begin position="354"/>
        <end position="427"/>
    </location>
</feature>